<dbReference type="PRINTS" id="PR00039">
    <property type="entry name" value="HTHLYSR"/>
</dbReference>
<accession>A0A2V3WB46</accession>
<name>A0A2V3WB46_9BACI</name>
<dbReference type="InterPro" id="IPR000847">
    <property type="entry name" value="LysR_HTH_N"/>
</dbReference>
<dbReference type="InterPro" id="IPR005119">
    <property type="entry name" value="LysR_subst-bd"/>
</dbReference>
<dbReference type="PANTHER" id="PTHR30126:SF78">
    <property type="entry name" value="HTH LYSR-TYPE DOMAIN-CONTAINING PROTEIN"/>
    <property type="match status" value="1"/>
</dbReference>
<evidence type="ECO:0000256" key="4">
    <source>
        <dbReference type="ARBA" id="ARBA00023163"/>
    </source>
</evidence>
<comment type="similarity">
    <text evidence="1">Belongs to the LysR transcriptional regulatory family.</text>
</comment>
<dbReference type="RefSeq" id="WP_110394103.1">
    <property type="nucleotide sequence ID" value="NZ_JADIJL010000001.1"/>
</dbReference>
<evidence type="ECO:0000256" key="1">
    <source>
        <dbReference type="ARBA" id="ARBA00009437"/>
    </source>
</evidence>
<evidence type="ECO:0000313" key="7">
    <source>
        <dbReference type="Proteomes" id="UP000247978"/>
    </source>
</evidence>
<dbReference type="Pfam" id="PF00126">
    <property type="entry name" value="HTH_1"/>
    <property type="match status" value="1"/>
</dbReference>
<organism evidence="6 7">
    <name type="scientific">Pseudogracilibacillus auburnensis</name>
    <dbReference type="NCBI Taxonomy" id="1494959"/>
    <lineage>
        <taxon>Bacteria</taxon>
        <taxon>Bacillati</taxon>
        <taxon>Bacillota</taxon>
        <taxon>Bacilli</taxon>
        <taxon>Bacillales</taxon>
        <taxon>Bacillaceae</taxon>
        <taxon>Pseudogracilibacillus</taxon>
    </lineage>
</organism>
<comment type="caution">
    <text evidence="6">The sequence shown here is derived from an EMBL/GenBank/DDBJ whole genome shotgun (WGS) entry which is preliminary data.</text>
</comment>
<dbReference type="InterPro" id="IPR036390">
    <property type="entry name" value="WH_DNA-bd_sf"/>
</dbReference>
<dbReference type="SUPFAM" id="SSF53850">
    <property type="entry name" value="Periplasmic binding protein-like II"/>
    <property type="match status" value="1"/>
</dbReference>
<evidence type="ECO:0000256" key="3">
    <source>
        <dbReference type="ARBA" id="ARBA00023125"/>
    </source>
</evidence>
<reference evidence="6 7" key="1">
    <citation type="submission" date="2018-05" db="EMBL/GenBank/DDBJ databases">
        <title>Genomic Encyclopedia of Type Strains, Phase IV (KMG-IV): sequencing the most valuable type-strain genomes for metagenomic binning, comparative biology and taxonomic classification.</title>
        <authorList>
            <person name="Goeker M."/>
        </authorList>
    </citation>
    <scope>NUCLEOTIDE SEQUENCE [LARGE SCALE GENOMIC DNA]</scope>
    <source>
        <strain evidence="6 7">DSM 28556</strain>
    </source>
</reference>
<keyword evidence="3 6" id="KW-0238">DNA-binding</keyword>
<dbReference type="PANTHER" id="PTHR30126">
    <property type="entry name" value="HTH-TYPE TRANSCRIPTIONAL REGULATOR"/>
    <property type="match status" value="1"/>
</dbReference>
<proteinExistence type="inferred from homology"/>
<keyword evidence="4" id="KW-0804">Transcription</keyword>
<dbReference type="Pfam" id="PF03466">
    <property type="entry name" value="LysR_substrate"/>
    <property type="match status" value="1"/>
</dbReference>
<dbReference type="Gene3D" id="1.10.10.10">
    <property type="entry name" value="Winged helix-like DNA-binding domain superfamily/Winged helix DNA-binding domain"/>
    <property type="match status" value="1"/>
</dbReference>
<keyword evidence="7" id="KW-1185">Reference proteome</keyword>
<dbReference type="CDD" id="cd05466">
    <property type="entry name" value="PBP2_LTTR_substrate"/>
    <property type="match status" value="1"/>
</dbReference>
<feature type="domain" description="HTH lysR-type" evidence="5">
    <location>
        <begin position="1"/>
        <end position="58"/>
    </location>
</feature>
<dbReference type="SUPFAM" id="SSF46785">
    <property type="entry name" value="Winged helix' DNA-binding domain"/>
    <property type="match status" value="1"/>
</dbReference>
<dbReference type="Gene3D" id="3.40.190.290">
    <property type="match status" value="1"/>
</dbReference>
<dbReference type="EMBL" id="QJJQ01000002">
    <property type="protein sequence ID" value="PXW89375.1"/>
    <property type="molecule type" value="Genomic_DNA"/>
</dbReference>
<dbReference type="GO" id="GO:0000976">
    <property type="term" value="F:transcription cis-regulatory region binding"/>
    <property type="evidence" value="ECO:0007669"/>
    <property type="project" value="TreeGrafter"/>
</dbReference>
<evidence type="ECO:0000256" key="2">
    <source>
        <dbReference type="ARBA" id="ARBA00023015"/>
    </source>
</evidence>
<gene>
    <name evidence="6" type="ORF">DFR56_102152</name>
</gene>
<dbReference type="GO" id="GO:0003700">
    <property type="term" value="F:DNA-binding transcription factor activity"/>
    <property type="evidence" value="ECO:0007669"/>
    <property type="project" value="InterPro"/>
</dbReference>
<dbReference type="AlphaFoldDB" id="A0A2V3WB46"/>
<dbReference type="OrthoDB" id="107670at2"/>
<keyword evidence="2" id="KW-0805">Transcription regulation</keyword>
<evidence type="ECO:0000259" key="5">
    <source>
        <dbReference type="PROSITE" id="PS50931"/>
    </source>
</evidence>
<dbReference type="InterPro" id="IPR036388">
    <property type="entry name" value="WH-like_DNA-bd_sf"/>
</dbReference>
<sequence length="289" mass="34103">MHIRDWELLSTLYETMNITHASEQLYLSQSTLSSRLKKLEEDFGLQIVLRKRRGIAFTPEGMVLVKHAQKMLSEQEKLKEKLNNMKNMVTGTLKVGVSNFFARYKMPKLLSLFQQEHPGIECKVVTGWSSEMYRMVLNRDVHIGFIKGDYPWKESREILYEENVCVAAPWSFEWEELPSLPRIDYHTDRIMKDTIDKWWYTNYQDESYTNIYVNQVETCKEMILHRLGYGILAQLVVDPYKELTIKPLHDSFGKPLTRDTSMYYYTDALQLNIVEAFISFVLTLDVKRL</sequence>
<dbReference type="Proteomes" id="UP000247978">
    <property type="component" value="Unassembled WGS sequence"/>
</dbReference>
<dbReference type="PROSITE" id="PS50931">
    <property type="entry name" value="HTH_LYSR"/>
    <property type="match status" value="1"/>
</dbReference>
<protein>
    <submittedName>
        <fullName evidence="6">DNA-binding transcriptional LysR family regulator</fullName>
    </submittedName>
</protein>
<evidence type="ECO:0000313" key="6">
    <source>
        <dbReference type="EMBL" id="PXW89375.1"/>
    </source>
</evidence>